<dbReference type="VEuPathDB" id="FungiDB:HpaG802184"/>
<protein>
    <recommendedName>
        <fullName evidence="2">DUF4110 domain-containing protein</fullName>
    </recommendedName>
</protein>
<dbReference type="AlphaFoldDB" id="M4B7D2"/>
<evidence type="ECO:0000256" key="1">
    <source>
        <dbReference type="SAM" id="MobiDB-lite"/>
    </source>
</evidence>
<reference evidence="3" key="2">
    <citation type="submission" date="2015-06" db="UniProtKB">
        <authorList>
            <consortium name="EnsemblProtists"/>
        </authorList>
    </citation>
    <scope>IDENTIFICATION</scope>
    <source>
        <strain evidence="3">Emoy2</strain>
    </source>
</reference>
<proteinExistence type="predicted"/>
<dbReference type="InterPro" id="IPR025183">
    <property type="entry name" value="DUF4110"/>
</dbReference>
<evidence type="ECO:0000313" key="3">
    <source>
        <dbReference type="EnsemblProtists" id="HpaP802184"/>
    </source>
</evidence>
<dbReference type="STRING" id="559515.M4B7D2"/>
<dbReference type="EnsemblProtists" id="HpaT802184">
    <property type="protein sequence ID" value="HpaP802184"/>
    <property type="gene ID" value="HpaG802184"/>
</dbReference>
<dbReference type="PANTHER" id="PTHR46063">
    <property type="entry name" value="KELCH DOMAIN-CONTAINING PROTEIN"/>
    <property type="match status" value="1"/>
</dbReference>
<dbReference type="Pfam" id="PF13422">
    <property type="entry name" value="DUF4110"/>
    <property type="match status" value="1"/>
</dbReference>
<accession>M4B7D2</accession>
<dbReference type="InParanoid" id="M4B7D2"/>
<organism evidence="3 4">
    <name type="scientific">Hyaloperonospora arabidopsidis (strain Emoy2)</name>
    <name type="common">Downy mildew agent</name>
    <name type="synonym">Peronospora arabidopsidis</name>
    <dbReference type="NCBI Taxonomy" id="559515"/>
    <lineage>
        <taxon>Eukaryota</taxon>
        <taxon>Sar</taxon>
        <taxon>Stramenopiles</taxon>
        <taxon>Oomycota</taxon>
        <taxon>Peronosporomycetes</taxon>
        <taxon>Peronosporales</taxon>
        <taxon>Peronosporaceae</taxon>
        <taxon>Hyaloperonospora</taxon>
    </lineage>
</organism>
<dbReference type="EMBL" id="JH597778">
    <property type="status" value="NOT_ANNOTATED_CDS"/>
    <property type="molecule type" value="Genomic_DNA"/>
</dbReference>
<feature type="compositionally biased region" description="Basic residues" evidence="1">
    <location>
        <begin position="21"/>
        <end position="30"/>
    </location>
</feature>
<feature type="compositionally biased region" description="Basic and acidic residues" evidence="1">
    <location>
        <begin position="1"/>
        <end position="20"/>
    </location>
</feature>
<dbReference type="Proteomes" id="UP000011713">
    <property type="component" value="Unassembled WGS sequence"/>
</dbReference>
<dbReference type="eggNOG" id="KOG1230">
    <property type="taxonomic scope" value="Eukaryota"/>
</dbReference>
<evidence type="ECO:0000259" key="2">
    <source>
        <dbReference type="Pfam" id="PF13422"/>
    </source>
</evidence>
<keyword evidence="4" id="KW-1185">Reference proteome</keyword>
<dbReference type="PANTHER" id="PTHR46063:SF1">
    <property type="entry name" value="KELCH DOMAIN-CONTAINING PROTEIN 4"/>
    <property type="match status" value="1"/>
</dbReference>
<name>M4B7D2_HYAAE</name>
<reference evidence="4" key="1">
    <citation type="journal article" date="2010" name="Science">
        <title>Signatures of adaptation to obligate biotrophy in the Hyaloperonospora arabidopsidis genome.</title>
        <authorList>
            <person name="Baxter L."/>
            <person name="Tripathy S."/>
            <person name="Ishaque N."/>
            <person name="Boot N."/>
            <person name="Cabral A."/>
            <person name="Kemen E."/>
            <person name="Thines M."/>
            <person name="Ah-Fong A."/>
            <person name="Anderson R."/>
            <person name="Badejoko W."/>
            <person name="Bittner-Eddy P."/>
            <person name="Boore J.L."/>
            <person name="Chibucos M.C."/>
            <person name="Coates M."/>
            <person name="Dehal P."/>
            <person name="Delehaunty K."/>
            <person name="Dong S."/>
            <person name="Downton P."/>
            <person name="Dumas B."/>
            <person name="Fabro G."/>
            <person name="Fronick C."/>
            <person name="Fuerstenberg S.I."/>
            <person name="Fulton L."/>
            <person name="Gaulin E."/>
            <person name="Govers F."/>
            <person name="Hughes L."/>
            <person name="Humphray S."/>
            <person name="Jiang R.H."/>
            <person name="Judelson H."/>
            <person name="Kamoun S."/>
            <person name="Kyung K."/>
            <person name="Meijer H."/>
            <person name="Minx P."/>
            <person name="Morris P."/>
            <person name="Nelson J."/>
            <person name="Phuntumart V."/>
            <person name="Qutob D."/>
            <person name="Rehmany A."/>
            <person name="Rougon-Cardoso A."/>
            <person name="Ryden P."/>
            <person name="Torto-Alalibo T."/>
            <person name="Studholme D."/>
            <person name="Wang Y."/>
            <person name="Win J."/>
            <person name="Wood J."/>
            <person name="Clifton S.W."/>
            <person name="Rogers J."/>
            <person name="Van den Ackerveken G."/>
            <person name="Jones J.D."/>
            <person name="McDowell J.M."/>
            <person name="Beynon J."/>
            <person name="Tyler B.M."/>
        </authorList>
    </citation>
    <scope>NUCLEOTIDE SEQUENCE [LARGE SCALE GENOMIC DNA]</scope>
    <source>
        <strain evidence="4">Emoy2</strain>
    </source>
</reference>
<feature type="domain" description="DUF4110" evidence="2">
    <location>
        <begin position="50"/>
        <end position="141"/>
    </location>
</feature>
<dbReference type="HOGENOM" id="CLU_116057_0_0_1"/>
<dbReference type="InterPro" id="IPR052588">
    <property type="entry name" value="Kelch_domain_protein"/>
</dbReference>
<feature type="region of interest" description="Disordered" evidence="1">
    <location>
        <begin position="1"/>
        <end position="30"/>
    </location>
</feature>
<sequence length="144" mass="16803">MVVLGKKEGDDVDEAVEREKKDKKKKVKVKKESRRKTIRAEMEKLQEQLGLGDVDRTPQMGENLRDFFARTDATWAREVMKRPSTVEHELSIKEIKREGFLLAEARYMELLPVLERLNALELEQKEAEELHALTKKGGKEKSRR</sequence>
<evidence type="ECO:0000313" key="4">
    <source>
        <dbReference type="Proteomes" id="UP000011713"/>
    </source>
</evidence>